<proteinExistence type="predicted"/>
<organism evidence="1 2">
    <name type="scientific">Hypoxylon rubiginosum</name>
    <dbReference type="NCBI Taxonomy" id="110542"/>
    <lineage>
        <taxon>Eukaryota</taxon>
        <taxon>Fungi</taxon>
        <taxon>Dikarya</taxon>
        <taxon>Ascomycota</taxon>
        <taxon>Pezizomycotina</taxon>
        <taxon>Sordariomycetes</taxon>
        <taxon>Xylariomycetidae</taxon>
        <taxon>Xylariales</taxon>
        <taxon>Hypoxylaceae</taxon>
        <taxon>Hypoxylon</taxon>
    </lineage>
</organism>
<reference evidence="1 2" key="1">
    <citation type="journal article" date="2022" name="New Phytol.">
        <title>Ecological generalism drives hyperdiversity of secondary metabolite gene clusters in xylarialean endophytes.</title>
        <authorList>
            <person name="Franco M.E.E."/>
            <person name="Wisecaver J.H."/>
            <person name="Arnold A.E."/>
            <person name="Ju Y.M."/>
            <person name="Slot J.C."/>
            <person name="Ahrendt S."/>
            <person name="Moore L.P."/>
            <person name="Eastman K.E."/>
            <person name="Scott K."/>
            <person name="Konkel Z."/>
            <person name="Mondo S.J."/>
            <person name="Kuo A."/>
            <person name="Hayes R.D."/>
            <person name="Haridas S."/>
            <person name="Andreopoulos B."/>
            <person name="Riley R."/>
            <person name="LaButti K."/>
            <person name="Pangilinan J."/>
            <person name="Lipzen A."/>
            <person name="Amirebrahimi M."/>
            <person name="Yan J."/>
            <person name="Adam C."/>
            <person name="Keymanesh K."/>
            <person name="Ng V."/>
            <person name="Louie K."/>
            <person name="Northen T."/>
            <person name="Drula E."/>
            <person name="Henrissat B."/>
            <person name="Hsieh H.M."/>
            <person name="Youens-Clark K."/>
            <person name="Lutzoni F."/>
            <person name="Miadlikowska J."/>
            <person name="Eastwood D.C."/>
            <person name="Hamelin R.C."/>
            <person name="Grigoriev I.V."/>
            <person name="U'Ren J.M."/>
        </authorList>
    </citation>
    <scope>NUCLEOTIDE SEQUENCE [LARGE SCALE GENOMIC DNA]</scope>
    <source>
        <strain evidence="1 2">CBS 119005</strain>
    </source>
</reference>
<comment type="caution">
    <text evidence="1">The sequence shown here is derived from an EMBL/GenBank/DDBJ whole genome shotgun (WGS) entry which is preliminary data.</text>
</comment>
<accession>A0ACB9YVH3</accession>
<keyword evidence="2" id="KW-1185">Reference proteome</keyword>
<gene>
    <name evidence="1" type="ORF">F4820DRAFT_450730</name>
</gene>
<dbReference type="EMBL" id="MU393520">
    <property type="protein sequence ID" value="KAI4862715.1"/>
    <property type="molecule type" value="Genomic_DNA"/>
</dbReference>
<name>A0ACB9YVH3_9PEZI</name>
<evidence type="ECO:0000313" key="2">
    <source>
        <dbReference type="Proteomes" id="UP001497700"/>
    </source>
</evidence>
<evidence type="ECO:0000313" key="1">
    <source>
        <dbReference type="EMBL" id="KAI4862715.1"/>
    </source>
</evidence>
<dbReference type="Proteomes" id="UP001497700">
    <property type="component" value="Unassembled WGS sequence"/>
</dbReference>
<sequence>MGFALLTLYWMKPDEVRRWETDKSGVTKIPPSICHHGSGSGLTASTSMLFDPDLVKLTPSLGILKWINSSPSKTHDRYVASIEKWLDSASTKFDWEGPDAEADLEPCFGAHAVREMVKWMKETGWRIEVIAATMGVCKLVALPLLQSVWTKTLRLRINFSITRDVKEPITIDGHTIAKGSILQAPDEATWGVPDQPAPEFWAERHVKYTNETDASGKTNANRQYAMAGRAATYFPFGGGVNMCPGSYSSRQGHEN</sequence>
<protein>
    <submittedName>
        <fullName evidence="1">Uncharacterized protein</fullName>
    </submittedName>
</protein>